<dbReference type="Proteomes" id="UP000008043">
    <property type="component" value="Chromosome"/>
</dbReference>
<dbReference type="RefSeq" id="WP_015657300.1">
    <property type="nucleotide sequence ID" value="NC_020504.1"/>
</dbReference>
<protein>
    <submittedName>
        <fullName evidence="1">Uncharacterized protein</fullName>
    </submittedName>
</protein>
<dbReference type="HOGENOM" id="CLU_1748579_0_0_11"/>
<gene>
    <name evidence="1" type="ORF">BN159_2527</name>
</gene>
<dbReference type="InterPro" id="IPR011989">
    <property type="entry name" value="ARM-like"/>
</dbReference>
<keyword evidence="2" id="KW-1185">Reference proteome</keyword>
<reference evidence="1 2" key="1">
    <citation type="journal article" date="2012" name="J. Bacteriol.">
        <title>Genome sequence of the bacterium Streptomyces davawensis JCM 4913 and heterologous production of the unique antibiotic roseoflavin.</title>
        <authorList>
            <person name="Jankowitsch F."/>
            <person name="Schwarz J."/>
            <person name="Ruckert C."/>
            <person name="Gust B."/>
            <person name="Szczepanowski R."/>
            <person name="Blom J."/>
            <person name="Pelzer S."/>
            <person name="Kalinowski J."/>
            <person name="Mack M."/>
        </authorList>
    </citation>
    <scope>NUCLEOTIDE SEQUENCE [LARGE SCALE GENOMIC DNA]</scope>
    <source>
        <strain evidence="2">DSM 101723 / JCM 4913 / KCC S-0913 / 768</strain>
    </source>
</reference>
<evidence type="ECO:0000313" key="1">
    <source>
        <dbReference type="EMBL" id="CCK26906.1"/>
    </source>
</evidence>
<dbReference type="Gene3D" id="1.25.10.10">
    <property type="entry name" value="Leucine-rich Repeat Variant"/>
    <property type="match status" value="1"/>
</dbReference>
<dbReference type="eggNOG" id="COG5330">
    <property type="taxonomic scope" value="Bacteria"/>
</dbReference>
<organism evidence="1 2">
    <name type="scientific">Streptomyces davaonensis (strain DSM 101723 / JCM 4913 / KCC S-0913 / 768)</name>
    <dbReference type="NCBI Taxonomy" id="1214101"/>
    <lineage>
        <taxon>Bacteria</taxon>
        <taxon>Bacillati</taxon>
        <taxon>Actinomycetota</taxon>
        <taxon>Actinomycetes</taxon>
        <taxon>Kitasatosporales</taxon>
        <taxon>Streptomycetaceae</taxon>
        <taxon>Streptomyces</taxon>
    </lineage>
</organism>
<proteinExistence type="predicted"/>
<dbReference type="STRING" id="1214101.BN159_2527"/>
<dbReference type="AlphaFoldDB" id="K4QTS4"/>
<dbReference type="KEGG" id="sdv:BN159_2527"/>
<dbReference type="PATRIC" id="fig|1214101.3.peg.2568"/>
<evidence type="ECO:0000313" key="2">
    <source>
        <dbReference type="Proteomes" id="UP000008043"/>
    </source>
</evidence>
<sequence length="149" mass="16576">MLRRCAHSAHTWLRRTAALCEKLPEDCVQLLADDEDFAVRLLLAEWRPTAPPELLYVLYLHGTHRAVGMLVSRPGFPSAGQAARCADAEDPRERALALRDPAAPPSLIERSAGTRTRACAGRRPTIPGWSSCSTTRRWAVRQRPTPRCP</sequence>
<dbReference type="EMBL" id="HE971709">
    <property type="protein sequence ID" value="CCK26906.1"/>
    <property type="molecule type" value="Genomic_DNA"/>
</dbReference>
<name>K4QTS4_STRDJ</name>
<accession>K4QTS4</accession>